<sequence length="136" mass="15203">MSSINYEDTKCLCGKDKLSSNINDVNWLRHIKSYDVRKRRHKNSDISTFFTKFTKKTCKDTNVIIELDNNSKNNVASTSSVNIMTIIPMTSENSVMFAEEIGPNLNTVSTTDNNSNTGTSLNQNFAGPATYDLHAI</sequence>
<accession>A0A2S2NYP3</accession>
<name>A0A2S2NYP3_SCHGA</name>
<reference evidence="1" key="1">
    <citation type="submission" date="2018-04" db="EMBL/GenBank/DDBJ databases">
        <title>Transcriptome of Schizaphis graminum biotype I.</title>
        <authorList>
            <person name="Scully E.D."/>
            <person name="Geib S.M."/>
            <person name="Palmer N.A."/>
            <person name="Koch K."/>
            <person name="Bradshaw J."/>
            <person name="Heng-Moss T."/>
            <person name="Sarath G."/>
        </authorList>
    </citation>
    <scope>NUCLEOTIDE SEQUENCE</scope>
</reference>
<protein>
    <submittedName>
        <fullName evidence="1">Uncharacterized protein</fullName>
    </submittedName>
</protein>
<evidence type="ECO:0000313" key="1">
    <source>
        <dbReference type="EMBL" id="MBY22333.1"/>
    </source>
</evidence>
<gene>
    <name evidence="1" type="ORF">g.2864</name>
</gene>
<dbReference type="AlphaFoldDB" id="A0A2S2NYP3"/>
<dbReference type="EMBL" id="GGMR01009714">
    <property type="protein sequence ID" value="MBY22333.1"/>
    <property type="molecule type" value="Transcribed_RNA"/>
</dbReference>
<organism evidence="1">
    <name type="scientific">Schizaphis graminum</name>
    <name type="common">Green bug aphid</name>
    <dbReference type="NCBI Taxonomy" id="13262"/>
    <lineage>
        <taxon>Eukaryota</taxon>
        <taxon>Metazoa</taxon>
        <taxon>Ecdysozoa</taxon>
        <taxon>Arthropoda</taxon>
        <taxon>Hexapoda</taxon>
        <taxon>Insecta</taxon>
        <taxon>Pterygota</taxon>
        <taxon>Neoptera</taxon>
        <taxon>Paraneoptera</taxon>
        <taxon>Hemiptera</taxon>
        <taxon>Sternorrhyncha</taxon>
        <taxon>Aphidomorpha</taxon>
        <taxon>Aphidoidea</taxon>
        <taxon>Aphididae</taxon>
        <taxon>Aphidini</taxon>
        <taxon>Schizaphis</taxon>
    </lineage>
</organism>
<proteinExistence type="predicted"/>